<organism evidence="9 10">
    <name type="scientific">Novosphingobium chloroacetimidivorans</name>
    <dbReference type="NCBI Taxonomy" id="1428314"/>
    <lineage>
        <taxon>Bacteria</taxon>
        <taxon>Pseudomonadati</taxon>
        <taxon>Pseudomonadota</taxon>
        <taxon>Alphaproteobacteria</taxon>
        <taxon>Sphingomonadales</taxon>
        <taxon>Sphingomonadaceae</taxon>
        <taxon>Novosphingobium</taxon>
    </lineage>
</organism>
<dbReference type="SMART" id="SM00014">
    <property type="entry name" value="acidPPc"/>
    <property type="match status" value="1"/>
</dbReference>
<keyword evidence="6 7" id="KW-0472">Membrane</keyword>
<reference evidence="9 10" key="1">
    <citation type="submission" date="2020-08" db="EMBL/GenBank/DDBJ databases">
        <title>Functional genomics of gut bacteria from endangered species of beetles.</title>
        <authorList>
            <person name="Carlos-Shanley C."/>
        </authorList>
    </citation>
    <scope>NUCLEOTIDE SEQUENCE [LARGE SCALE GENOMIC DNA]</scope>
    <source>
        <strain evidence="9 10">S00245</strain>
    </source>
</reference>
<dbReference type="PANTHER" id="PTHR14969:SF62">
    <property type="entry name" value="DECAPRENYLPHOSPHORYL-5-PHOSPHORIBOSE PHOSPHATASE RV3807C-RELATED"/>
    <property type="match status" value="1"/>
</dbReference>
<dbReference type="Gene3D" id="1.20.144.10">
    <property type="entry name" value="Phosphatidic acid phosphatase type 2/haloperoxidase"/>
    <property type="match status" value="1"/>
</dbReference>
<evidence type="ECO:0000256" key="7">
    <source>
        <dbReference type="SAM" id="Phobius"/>
    </source>
</evidence>
<protein>
    <submittedName>
        <fullName evidence="9">Undecaprenyl-diphosphatase</fullName>
        <ecNumber evidence="9">3.6.1.27</ecNumber>
    </submittedName>
</protein>
<dbReference type="AlphaFoldDB" id="A0A7W7KD32"/>
<keyword evidence="3 7" id="KW-0812">Transmembrane</keyword>
<gene>
    <name evidence="9" type="ORF">HNO88_003968</name>
</gene>
<dbReference type="RefSeq" id="WP_184249765.1">
    <property type="nucleotide sequence ID" value="NZ_JACHLR010000026.1"/>
</dbReference>
<dbReference type="InterPro" id="IPR000326">
    <property type="entry name" value="PAP2/HPO"/>
</dbReference>
<evidence type="ECO:0000256" key="6">
    <source>
        <dbReference type="ARBA" id="ARBA00023136"/>
    </source>
</evidence>
<keyword evidence="4 9" id="KW-0378">Hydrolase</keyword>
<keyword evidence="10" id="KW-1185">Reference proteome</keyword>
<dbReference type="Pfam" id="PF01569">
    <property type="entry name" value="PAP2"/>
    <property type="match status" value="1"/>
</dbReference>
<dbReference type="GO" id="GO:0005886">
    <property type="term" value="C:plasma membrane"/>
    <property type="evidence" value="ECO:0007669"/>
    <property type="project" value="UniProtKB-SubCell"/>
</dbReference>
<name>A0A7W7KD32_9SPHN</name>
<dbReference type="InterPro" id="IPR036938">
    <property type="entry name" value="PAP2/HPO_sf"/>
</dbReference>
<dbReference type="SUPFAM" id="SSF48317">
    <property type="entry name" value="Acid phosphatase/Vanadium-dependent haloperoxidase"/>
    <property type="match status" value="1"/>
</dbReference>
<feature type="transmembrane region" description="Helical" evidence="7">
    <location>
        <begin position="83"/>
        <end position="103"/>
    </location>
</feature>
<keyword evidence="5 7" id="KW-1133">Transmembrane helix</keyword>
<evidence type="ECO:0000259" key="8">
    <source>
        <dbReference type="SMART" id="SM00014"/>
    </source>
</evidence>
<keyword evidence="2" id="KW-1003">Cell membrane</keyword>
<feature type="transmembrane region" description="Helical" evidence="7">
    <location>
        <begin position="179"/>
        <end position="196"/>
    </location>
</feature>
<evidence type="ECO:0000313" key="10">
    <source>
        <dbReference type="Proteomes" id="UP000555448"/>
    </source>
</evidence>
<evidence type="ECO:0000256" key="3">
    <source>
        <dbReference type="ARBA" id="ARBA00022692"/>
    </source>
</evidence>
<evidence type="ECO:0000313" key="9">
    <source>
        <dbReference type="EMBL" id="MBB4860624.1"/>
    </source>
</evidence>
<comment type="subcellular location">
    <subcellularLocation>
        <location evidence="1">Cell membrane</location>
        <topology evidence="1">Multi-pass membrane protein</topology>
    </subcellularLocation>
</comment>
<dbReference type="PANTHER" id="PTHR14969">
    <property type="entry name" value="SPHINGOSINE-1-PHOSPHATE PHOSPHOHYDROLASE"/>
    <property type="match status" value="1"/>
</dbReference>
<dbReference type="GO" id="GO:0050380">
    <property type="term" value="F:undecaprenyl-diphosphatase activity"/>
    <property type="evidence" value="ECO:0007669"/>
    <property type="project" value="UniProtKB-EC"/>
</dbReference>
<sequence length="197" mass="21430">MLARPRISLASARTRIAAHEALDPLRSLFNDLSEREIRFVELAWRGTRRPGIRALAISISWLGNGAIYPIIAVPLWYMAHWVARPLVAAALSVAIAHLLYPWLKAACARSRPCNLRDSLEPLLASLDEHSFPSGHAMTLAAALIPLVHAVPIVWPLALGFWLAMAWARMACGHHYPSDIAAGGLLGAAIALPVTFLS</sequence>
<evidence type="ECO:0000256" key="4">
    <source>
        <dbReference type="ARBA" id="ARBA00022801"/>
    </source>
</evidence>
<accession>A0A7W7KD32</accession>
<dbReference type="Proteomes" id="UP000555448">
    <property type="component" value="Unassembled WGS sequence"/>
</dbReference>
<feature type="transmembrane region" description="Helical" evidence="7">
    <location>
        <begin position="139"/>
        <end position="167"/>
    </location>
</feature>
<evidence type="ECO:0000256" key="2">
    <source>
        <dbReference type="ARBA" id="ARBA00022475"/>
    </source>
</evidence>
<feature type="domain" description="Phosphatidic acid phosphatase type 2/haloperoxidase" evidence="8">
    <location>
        <begin position="83"/>
        <end position="194"/>
    </location>
</feature>
<comment type="caution">
    <text evidence="9">The sequence shown here is derived from an EMBL/GenBank/DDBJ whole genome shotgun (WGS) entry which is preliminary data.</text>
</comment>
<dbReference type="EC" id="3.6.1.27" evidence="9"/>
<feature type="transmembrane region" description="Helical" evidence="7">
    <location>
        <begin position="54"/>
        <end position="77"/>
    </location>
</feature>
<evidence type="ECO:0000256" key="5">
    <source>
        <dbReference type="ARBA" id="ARBA00022989"/>
    </source>
</evidence>
<proteinExistence type="predicted"/>
<dbReference type="EMBL" id="JACHLR010000026">
    <property type="protein sequence ID" value="MBB4860624.1"/>
    <property type="molecule type" value="Genomic_DNA"/>
</dbReference>
<evidence type="ECO:0000256" key="1">
    <source>
        <dbReference type="ARBA" id="ARBA00004651"/>
    </source>
</evidence>